<feature type="transmembrane region" description="Helical" evidence="5">
    <location>
        <begin position="290"/>
        <end position="312"/>
    </location>
</feature>
<dbReference type="Proteomes" id="UP000272238">
    <property type="component" value="Unassembled WGS sequence"/>
</dbReference>
<dbReference type="PANTHER" id="PTHR43077">
    <property type="entry name" value="TRANSPORT PERMEASE YVFS-RELATED"/>
    <property type="match status" value="1"/>
</dbReference>
<dbReference type="GO" id="GO:0016020">
    <property type="term" value="C:membrane"/>
    <property type="evidence" value="ECO:0007669"/>
    <property type="project" value="UniProtKB-SubCell"/>
</dbReference>
<evidence type="ECO:0000256" key="4">
    <source>
        <dbReference type="ARBA" id="ARBA00023136"/>
    </source>
</evidence>
<protein>
    <recommendedName>
        <fullName evidence="6">ABC-2 type transporter transmembrane domain-containing protein</fullName>
    </recommendedName>
</protein>
<dbReference type="PANTHER" id="PTHR43077:SF5">
    <property type="entry name" value="PHAGE INFECTION PROTEIN"/>
    <property type="match status" value="1"/>
</dbReference>
<evidence type="ECO:0000313" key="8">
    <source>
        <dbReference type="Proteomes" id="UP000272238"/>
    </source>
</evidence>
<dbReference type="OrthoDB" id="2406134at2"/>
<keyword evidence="3 5" id="KW-1133">Transmembrane helix</keyword>
<accession>A0A494YRM3</accession>
<evidence type="ECO:0000256" key="3">
    <source>
        <dbReference type="ARBA" id="ARBA00022989"/>
    </source>
</evidence>
<sequence>MVKLGNSKQLFLVPIMVAVVLGLILMTAILPMVKMNPKNIPIGLVVADEGKMGATLAEKLLENAPDVVKFTQFDSVEALETAMDDRDVYGALVVPADFSSKVATLQTETPEKATAQIYINEGANATVATLVQNALTTMVSVLNTQLSTQMLIAVQEKTDEMKGQLADVLQAQGEGSPLAQVSAMISPIQPSKVLDFANPIQVEIIKVHEAGGLGNAPIAFLMLTWFTSLIGGVMLYLVGNKRVFASKADKVKFNSLQSIMPFVYALIAGYVATWYSTWLLGFELEHFNRVALYIAVCVAAFTFMIFATLRWLKLPSIAIYVLLMFFSMSAVQMAPEMMPAFYRDYIVSWLPLRIYADGLREVLFFSHDVMNSYSVALIWVLVIALVLVWVKNLVEKPELQTEQ</sequence>
<dbReference type="GO" id="GO:0140359">
    <property type="term" value="F:ABC-type transporter activity"/>
    <property type="evidence" value="ECO:0007669"/>
    <property type="project" value="InterPro"/>
</dbReference>
<dbReference type="RefSeq" id="WP_121216027.1">
    <property type="nucleotide sequence ID" value="NZ_RBZN01000095.1"/>
</dbReference>
<dbReference type="InterPro" id="IPR051328">
    <property type="entry name" value="T7SS_ABC-Transporter"/>
</dbReference>
<organism evidence="7 8">
    <name type="scientific">Ureibacillus endophyticus</name>
    <dbReference type="NCBI Taxonomy" id="1978490"/>
    <lineage>
        <taxon>Bacteria</taxon>
        <taxon>Bacillati</taxon>
        <taxon>Bacillota</taxon>
        <taxon>Bacilli</taxon>
        <taxon>Bacillales</taxon>
        <taxon>Caryophanaceae</taxon>
        <taxon>Ureibacillus</taxon>
    </lineage>
</organism>
<reference evidence="7 8" key="1">
    <citation type="journal article" date="2016" name="Antonie Van Leeuwenhoek">
        <title>Lysinibacillus endophyticus sp. nov., an indole-3-acetic acid producing endophytic bacterium isolated from corn root (Zea mays cv. Xinken-5).</title>
        <authorList>
            <person name="Yu J."/>
            <person name="Guan X."/>
            <person name="Liu C."/>
            <person name="Xiang W."/>
            <person name="Yu Z."/>
            <person name="Liu X."/>
            <person name="Wang G."/>
        </authorList>
    </citation>
    <scope>NUCLEOTIDE SEQUENCE [LARGE SCALE GENOMIC DNA]</scope>
    <source>
        <strain evidence="7 8">DSM 100506</strain>
    </source>
</reference>
<name>A0A494YRM3_9BACL</name>
<keyword evidence="4 5" id="KW-0472">Membrane</keyword>
<dbReference type="Gene3D" id="3.40.1710.10">
    <property type="entry name" value="abc type-2 transporter like domain"/>
    <property type="match status" value="1"/>
</dbReference>
<comment type="caution">
    <text evidence="7">The sequence shown here is derived from an EMBL/GenBank/DDBJ whole genome shotgun (WGS) entry which is preliminary data.</text>
</comment>
<keyword evidence="8" id="KW-1185">Reference proteome</keyword>
<proteinExistence type="predicted"/>
<dbReference type="Pfam" id="PF12698">
    <property type="entry name" value="ABC2_membrane_3"/>
    <property type="match status" value="1"/>
</dbReference>
<gene>
    <name evidence="7" type="ORF">D8M03_17345</name>
</gene>
<dbReference type="AlphaFoldDB" id="A0A494YRM3"/>
<comment type="subcellular location">
    <subcellularLocation>
        <location evidence="1">Membrane</location>
        <topology evidence="1">Multi-pass membrane protein</topology>
    </subcellularLocation>
</comment>
<dbReference type="EMBL" id="RBZN01000095">
    <property type="protein sequence ID" value="RKQ12094.1"/>
    <property type="molecule type" value="Genomic_DNA"/>
</dbReference>
<feature type="transmembrane region" description="Helical" evidence="5">
    <location>
        <begin position="317"/>
        <end position="335"/>
    </location>
</feature>
<evidence type="ECO:0000256" key="5">
    <source>
        <dbReference type="SAM" id="Phobius"/>
    </source>
</evidence>
<evidence type="ECO:0000313" key="7">
    <source>
        <dbReference type="EMBL" id="RKQ12094.1"/>
    </source>
</evidence>
<feature type="transmembrane region" description="Helical" evidence="5">
    <location>
        <begin position="259"/>
        <end position="278"/>
    </location>
</feature>
<feature type="transmembrane region" description="Helical" evidence="5">
    <location>
        <begin position="372"/>
        <end position="390"/>
    </location>
</feature>
<keyword evidence="2 5" id="KW-0812">Transmembrane</keyword>
<feature type="transmembrane region" description="Helical" evidence="5">
    <location>
        <begin position="218"/>
        <end position="238"/>
    </location>
</feature>
<feature type="transmembrane region" description="Helical" evidence="5">
    <location>
        <begin position="12"/>
        <end position="33"/>
    </location>
</feature>
<evidence type="ECO:0000256" key="1">
    <source>
        <dbReference type="ARBA" id="ARBA00004141"/>
    </source>
</evidence>
<feature type="domain" description="ABC-2 type transporter transmembrane" evidence="6">
    <location>
        <begin position="15"/>
        <end position="389"/>
    </location>
</feature>
<evidence type="ECO:0000256" key="2">
    <source>
        <dbReference type="ARBA" id="ARBA00022692"/>
    </source>
</evidence>
<evidence type="ECO:0000259" key="6">
    <source>
        <dbReference type="Pfam" id="PF12698"/>
    </source>
</evidence>
<dbReference type="InterPro" id="IPR013525">
    <property type="entry name" value="ABC2_TM"/>
</dbReference>